<dbReference type="PROSITE" id="PS00183">
    <property type="entry name" value="UBC_1"/>
    <property type="match status" value="1"/>
</dbReference>
<keyword evidence="1" id="KW-0808">Transferase</keyword>
<keyword evidence="8" id="KW-1185">Reference proteome</keyword>
<dbReference type="Proteomes" id="UP001176517">
    <property type="component" value="Unassembled WGS sequence"/>
</dbReference>
<dbReference type="InterPro" id="IPR016135">
    <property type="entry name" value="UBQ-conjugating_enzyme/RWD"/>
</dbReference>
<evidence type="ECO:0000256" key="5">
    <source>
        <dbReference type="SAM" id="MobiDB-lite"/>
    </source>
</evidence>
<evidence type="ECO:0000259" key="6">
    <source>
        <dbReference type="PROSITE" id="PS50127"/>
    </source>
</evidence>
<evidence type="ECO:0000256" key="4">
    <source>
        <dbReference type="RuleBase" id="RU362109"/>
    </source>
</evidence>
<dbReference type="PANTHER" id="PTHR24068">
    <property type="entry name" value="UBIQUITIN-CONJUGATING ENZYME E2"/>
    <property type="match status" value="1"/>
</dbReference>
<dbReference type="AlphaFoldDB" id="A0AAN6GTQ7"/>
<dbReference type="Gene3D" id="3.10.110.10">
    <property type="entry name" value="Ubiquitin Conjugating Enzyme"/>
    <property type="match status" value="1"/>
</dbReference>
<dbReference type="CDD" id="cd23804">
    <property type="entry name" value="UBCc_UBE2S"/>
    <property type="match status" value="1"/>
</dbReference>
<feature type="region of interest" description="Disordered" evidence="5">
    <location>
        <begin position="205"/>
        <end position="296"/>
    </location>
</feature>
<feature type="compositionally biased region" description="Low complexity" evidence="5">
    <location>
        <begin position="211"/>
        <end position="230"/>
    </location>
</feature>
<dbReference type="EMBL" id="JAPDMZ010000023">
    <property type="protein sequence ID" value="KAK0555882.1"/>
    <property type="molecule type" value="Genomic_DNA"/>
</dbReference>
<protein>
    <recommendedName>
        <fullName evidence="6">UBC core domain-containing protein</fullName>
    </recommendedName>
</protein>
<dbReference type="InterPro" id="IPR000608">
    <property type="entry name" value="UBC"/>
</dbReference>
<dbReference type="PROSITE" id="PS50127">
    <property type="entry name" value="UBC_2"/>
    <property type="match status" value="1"/>
</dbReference>
<dbReference type="SUPFAM" id="SSF54495">
    <property type="entry name" value="UBC-like"/>
    <property type="match status" value="1"/>
</dbReference>
<evidence type="ECO:0000256" key="2">
    <source>
        <dbReference type="ARBA" id="ARBA00022786"/>
    </source>
</evidence>
<evidence type="ECO:0000256" key="3">
    <source>
        <dbReference type="PROSITE-ProRule" id="PRU10133"/>
    </source>
</evidence>
<accession>A0AAN6GTQ7</accession>
<dbReference type="Pfam" id="PF00179">
    <property type="entry name" value="UQ_con"/>
    <property type="match status" value="1"/>
</dbReference>
<evidence type="ECO:0000313" key="8">
    <source>
        <dbReference type="Proteomes" id="UP001176517"/>
    </source>
</evidence>
<dbReference type="SMART" id="SM00212">
    <property type="entry name" value="UBCc"/>
    <property type="match status" value="1"/>
</dbReference>
<feature type="domain" description="UBC core" evidence="6">
    <location>
        <begin position="5"/>
        <end position="169"/>
    </location>
</feature>
<feature type="active site" description="Glycyl thioester intermediate" evidence="3">
    <location>
        <position position="107"/>
    </location>
</feature>
<dbReference type="InterPro" id="IPR023313">
    <property type="entry name" value="UBQ-conjugating_AS"/>
</dbReference>
<keyword evidence="2 4" id="KW-0833">Ubl conjugation pathway</keyword>
<evidence type="ECO:0000256" key="1">
    <source>
        <dbReference type="ARBA" id="ARBA00022679"/>
    </source>
</evidence>
<dbReference type="GO" id="GO:0016740">
    <property type="term" value="F:transferase activity"/>
    <property type="evidence" value="ECO:0007669"/>
    <property type="project" value="UniProtKB-KW"/>
</dbReference>
<feature type="compositionally biased region" description="Basic and acidic residues" evidence="5">
    <location>
        <begin position="265"/>
        <end position="276"/>
    </location>
</feature>
<proteinExistence type="inferred from homology"/>
<reference evidence="7" key="1">
    <citation type="journal article" date="2023" name="PhytoFront">
        <title>Draft Genome Resources of Seven Strains of Tilletia horrida, Causal Agent of Kernel Smut of Rice.</title>
        <authorList>
            <person name="Khanal S."/>
            <person name="Antony Babu S."/>
            <person name="Zhou X.G."/>
        </authorList>
    </citation>
    <scope>NUCLEOTIDE SEQUENCE</scope>
    <source>
        <strain evidence="7">TX6</strain>
    </source>
</reference>
<comment type="similarity">
    <text evidence="4">Belongs to the ubiquitin-conjugating enzyme family.</text>
</comment>
<keyword evidence="4" id="KW-0547">Nucleotide-binding</keyword>
<name>A0AAN6GTQ7_9BASI</name>
<gene>
    <name evidence="7" type="ORF">OC846_001548</name>
</gene>
<evidence type="ECO:0000313" key="7">
    <source>
        <dbReference type="EMBL" id="KAK0555882.1"/>
    </source>
</evidence>
<keyword evidence="4" id="KW-0067">ATP-binding</keyword>
<organism evidence="7 8">
    <name type="scientific">Tilletia horrida</name>
    <dbReference type="NCBI Taxonomy" id="155126"/>
    <lineage>
        <taxon>Eukaryota</taxon>
        <taxon>Fungi</taxon>
        <taxon>Dikarya</taxon>
        <taxon>Basidiomycota</taxon>
        <taxon>Ustilaginomycotina</taxon>
        <taxon>Exobasidiomycetes</taxon>
        <taxon>Tilletiales</taxon>
        <taxon>Tilletiaceae</taxon>
        <taxon>Tilletia</taxon>
    </lineage>
</organism>
<sequence length="397" mass="42188">MISIRTLAKLSKEVHALVTSPLPGIRLTAASSSQDDANTSSSSVSPEDDVLHLRAWIKGPPDTPYAGGYFAIDINIEKAPSFPAEPPRCTFATQIFHPNVSRSGEICVSTLKKDWKPEYGIGHILLTIKCLLMAPNPDSALDPESARLLQEEYHEYCRIARLWTSVHAPASRCPVKLFADEVDDQQREDADNVAVDPMQVDQALSVASSSRLPTAAAAGPTRTPRTSSPGPLGPVVNVPTLIRPSSVDEPGDEAEGGRTSNSKLRGVETQKPEVDLRWSPGPSRHTGLAPPPSGSAPISCPSSVAVMPKLGSPMSPAVASFGQGIDQVPTAPSTKIQAPVSAAAFSSSVFKNGIGGNVLGLFPNQGQDKIVLPKQRPSSEMLVRQLPTVLKRGLKRL</sequence>
<comment type="caution">
    <text evidence="7">The sequence shown here is derived from an EMBL/GenBank/DDBJ whole genome shotgun (WGS) entry which is preliminary data.</text>
</comment>
<dbReference type="GO" id="GO:0005524">
    <property type="term" value="F:ATP binding"/>
    <property type="evidence" value="ECO:0007669"/>
    <property type="project" value="UniProtKB-UniRule"/>
</dbReference>